<dbReference type="RefSeq" id="WP_215581201.1">
    <property type="nucleotide sequence ID" value="NZ_CP073754.1"/>
</dbReference>
<evidence type="ECO:0000313" key="7">
    <source>
        <dbReference type="EMBL" id="QWF70238.1"/>
    </source>
</evidence>
<dbReference type="InterPro" id="IPR027417">
    <property type="entry name" value="P-loop_NTPase"/>
</dbReference>
<keyword evidence="5" id="KW-0812">Transmembrane</keyword>
<name>A0A975MLU1_9GAMM</name>
<dbReference type="SUPFAM" id="SSF52540">
    <property type="entry name" value="P-loop containing nucleoside triphosphate hydrolases"/>
    <property type="match status" value="1"/>
</dbReference>
<evidence type="ECO:0000256" key="1">
    <source>
        <dbReference type="ARBA" id="ARBA00022741"/>
    </source>
</evidence>
<dbReference type="SUPFAM" id="SSF48334">
    <property type="entry name" value="DNA repair protein MutS, domain III"/>
    <property type="match status" value="1"/>
</dbReference>
<evidence type="ECO:0000259" key="6">
    <source>
        <dbReference type="SMART" id="SM00534"/>
    </source>
</evidence>
<dbReference type="PANTHER" id="PTHR11361:SF34">
    <property type="entry name" value="DNA MISMATCH REPAIR PROTEIN MSH1, MITOCHONDRIAL"/>
    <property type="match status" value="1"/>
</dbReference>
<keyword evidence="2" id="KW-0067">ATP-binding</keyword>
<feature type="transmembrane region" description="Helical" evidence="5">
    <location>
        <begin position="210"/>
        <end position="230"/>
    </location>
</feature>
<evidence type="ECO:0000256" key="3">
    <source>
        <dbReference type="ARBA" id="ARBA00023125"/>
    </source>
</evidence>
<keyword evidence="5" id="KW-1133">Transmembrane helix</keyword>
<dbReference type="Pfam" id="PF00488">
    <property type="entry name" value="MutS_V"/>
    <property type="match status" value="1"/>
</dbReference>
<gene>
    <name evidence="7" type="ORF">KEF85_12925</name>
</gene>
<dbReference type="GO" id="GO:0030983">
    <property type="term" value="F:mismatched DNA binding"/>
    <property type="evidence" value="ECO:0007669"/>
    <property type="project" value="InterPro"/>
</dbReference>
<dbReference type="CDD" id="cd03243">
    <property type="entry name" value="ABC_MutS_homologs"/>
    <property type="match status" value="1"/>
</dbReference>
<dbReference type="InterPro" id="IPR000432">
    <property type="entry name" value="DNA_mismatch_repair_MutS_C"/>
</dbReference>
<dbReference type="KEGG" id="mpad:KEF85_12925"/>
<feature type="compositionally biased region" description="Polar residues" evidence="4">
    <location>
        <begin position="1"/>
        <end position="18"/>
    </location>
</feature>
<evidence type="ECO:0000256" key="2">
    <source>
        <dbReference type="ARBA" id="ARBA00022840"/>
    </source>
</evidence>
<keyword evidence="8" id="KW-1185">Reference proteome</keyword>
<dbReference type="Proteomes" id="UP000676649">
    <property type="component" value="Chromosome"/>
</dbReference>
<keyword evidence="5" id="KW-0472">Membrane</keyword>
<accession>A0A975MLU1</accession>
<sequence length="531" mass="58460">MQQNVLQSWNDTWPNPRSSTPPPTGAGVLDQAAFNTIEVDELFDTVNYAASLAGQTILYRSLTHPLADADAINAKQAAVREILEEPGVRSNVEHIVNQAAAGEANLYLLLFGEFLGSFGTAREKHHIEGYGYKQYSRGIRFVLHLVDAIQGSETPKSPYLQSIYAKIAGFAQSNEYSLMRGPVYNSEKGLQSKEERKHSLSPATVFRPTLFKPVLIGLLCALLWALIEYFPGDMFKVGKDGIAIGSVFFLPMLLVYIPVVGGYDRDNCIIPLRELYRSSAALGELLDGLGQLDELLSFIKYGEDYGSTTVLPKISAAAQHSIKLQAAKNPVLGHRHPEYVGNDFELDSDRLVFITGPNSGGKTAFCKTIAQTQLLAQIGCFVPASAAELSVADRIFYQAPEISHLDDGEGRFGTELKRTRDIFLASTPNSLVILDEMAEGTTFEEKMQSSTDVLDGFYRKANSTILITHNHQLVDVFVRRAAVSPWQVEFADELPTFKLVAGISRVSHADRVAKKIGFSKQDIDNYLAQSL</sequence>
<protein>
    <submittedName>
        <fullName evidence="7">DNA mismatch repair protein MutS</fullName>
    </submittedName>
</protein>
<proteinExistence type="predicted"/>
<dbReference type="Gene3D" id="1.10.1420.10">
    <property type="match status" value="1"/>
</dbReference>
<keyword evidence="1" id="KW-0547">Nucleotide-binding</keyword>
<feature type="region of interest" description="Disordered" evidence="4">
    <location>
        <begin position="1"/>
        <end position="26"/>
    </location>
</feature>
<keyword evidence="3" id="KW-0238">DNA-binding</keyword>
<dbReference type="GO" id="GO:0140664">
    <property type="term" value="F:ATP-dependent DNA damage sensor activity"/>
    <property type="evidence" value="ECO:0007669"/>
    <property type="project" value="InterPro"/>
</dbReference>
<organism evidence="7 8">
    <name type="scientific">Methylomonas paludis</name>
    <dbReference type="NCBI Taxonomy" id="1173101"/>
    <lineage>
        <taxon>Bacteria</taxon>
        <taxon>Pseudomonadati</taxon>
        <taxon>Pseudomonadota</taxon>
        <taxon>Gammaproteobacteria</taxon>
        <taxon>Methylococcales</taxon>
        <taxon>Methylococcaceae</taxon>
        <taxon>Methylomonas</taxon>
    </lineage>
</organism>
<dbReference type="AlphaFoldDB" id="A0A975MLU1"/>
<reference evidence="7" key="1">
    <citation type="submission" date="2021-04" db="EMBL/GenBank/DDBJ databases">
        <title>Draft genome sequence data of methanotrophic Methylovulum sp. strain S1L and Methylomonas sp. strain S2AM isolated from boreal lake water columns.</title>
        <authorList>
            <person name="Rissanen A.J."/>
            <person name="Mangayil R."/>
            <person name="Svenning M.M."/>
            <person name="Khanongnuch R."/>
        </authorList>
    </citation>
    <scope>NUCLEOTIDE SEQUENCE</scope>
    <source>
        <strain evidence="7">S2AM</strain>
    </source>
</reference>
<dbReference type="InterPro" id="IPR036187">
    <property type="entry name" value="DNA_mismatch_repair_MutS_sf"/>
</dbReference>
<evidence type="ECO:0000256" key="4">
    <source>
        <dbReference type="SAM" id="MobiDB-lite"/>
    </source>
</evidence>
<feature type="domain" description="DNA mismatch repair proteins mutS family" evidence="6">
    <location>
        <begin position="349"/>
        <end position="531"/>
    </location>
</feature>
<dbReference type="EMBL" id="CP073754">
    <property type="protein sequence ID" value="QWF70238.1"/>
    <property type="molecule type" value="Genomic_DNA"/>
</dbReference>
<evidence type="ECO:0000256" key="5">
    <source>
        <dbReference type="SAM" id="Phobius"/>
    </source>
</evidence>
<dbReference type="Gene3D" id="3.40.50.300">
    <property type="entry name" value="P-loop containing nucleotide triphosphate hydrolases"/>
    <property type="match status" value="1"/>
</dbReference>
<dbReference type="SMART" id="SM00534">
    <property type="entry name" value="MUTSac"/>
    <property type="match status" value="1"/>
</dbReference>
<dbReference type="PANTHER" id="PTHR11361">
    <property type="entry name" value="DNA MISMATCH REPAIR PROTEIN MUTS FAMILY MEMBER"/>
    <property type="match status" value="1"/>
</dbReference>
<dbReference type="GO" id="GO:0006298">
    <property type="term" value="P:mismatch repair"/>
    <property type="evidence" value="ECO:0007669"/>
    <property type="project" value="InterPro"/>
</dbReference>
<evidence type="ECO:0000313" key="8">
    <source>
        <dbReference type="Proteomes" id="UP000676649"/>
    </source>
</evidence>
<feature type="transmembrane region" description="Helical" evidence="5">
    <location>
        <begin position="242"/>
        <end position="263"/>
    </location>
</feature>
<dbReference type="GO" id="GO:0005524">
    <property type="term" value="F:ATP binding"/>
    <property type="evidence" value="ECO:0007669"/>
    <property type="project" value="UniProtKB-KW"/>
</dbReference>
<dbReference type="InterPro" id="IPR045076">
    <property type="entry name" value="MutS"/>
</dbReference>